<comment type="similarity">
    <text evidence="1 2">Belongs to the cytochrome P450 family.</text>
</comment>
<gene>
    <name evidence="3" type="ORF">NGB36_03085</name>
</gene>
<name>A0ABT1PPJ5_9ACTN</name>
<evidence type="ECO:0000256" key="1">
    <source>
        <dbReference type="ARBA" id="ARBA00010617"/>
    </source>
</evidence>
<dbReference type="CDD" id="cd11031">
    <property type="entry name" value="Cyp158A-like"/>
    <property type="match status" value="1"/>
</dbReference>
<keyword evidence="2" id="KW-0349">Heme</keyword>
<keyword evidence="4" id="KW-1185">Reference proteome</keyword>
<evidence type="ECO:0000256" key="2">
    <source>
        <dbReference type="RuleBase" id="RU000461"/>
    </source>
</evidence>
<dbReference type="InterPro" id="IPR017972">
    <property type="entry name" value="Cyt_P450_CS"/>
</dbReference>
<comment type="caution">
    <text evidence="3">The sequence shown here is derived from an EMBL/GenBank/DDBJ whole genome shotgun (WGS) entry which is preliminary data.</text>
</comment>
<protein>
    <submittedName>
        <fullName evidence="3">Cytochrome P450</fullName>
    </submittedName>
</protein>
<dbReference type="PRINTS" id="PR00359">
    <property type="entry name" value="BP450"/>
</dbReference>
<evidence type="ECO:0000313" key="4">
    <source>
        <dbReference type="Proteomes" id="UP001057702"/>
    </source>
</evidence>
<reference evidence="3" key="1">
    <citation type="submission" date="2022-06" db="EMBL/GenBank/DDBJ databases">
        <title>Draft genome sequence of Streptomyces sp. RB6PN25 isolated from peat swamp forest in Thailand.</title>
        <authorList>
            <person name="Duangmal K."/>
            <person name="Klaysubun C."/>
        </authorList>
    </citation>
    <scope>NUCLEOTIDE SEQUENCE</scope>
    <source>
        <strain evidence="3">RB6PN25</strain>
    </source>
</reference>
<dbReference type="PANTHER" id="PTHR46696:SF1">
    <property type="entry name" value="CYTOCHROME P450 YJIB-RELATED"/>
    <property type="match status" value="1"/>
</dbReference>
<keyword evidence="2" id="KW-0503">Monooxygenase</keyword>
<sequence>MTTQPKEQQPPARFWSVDDVDAMDFDPVMEELLHEDSMTRIKLPHGEGDAWVAAKYEDVRFVTTDPRFSREALVGRDVTRLAPHFIPLDDAVGFTDPPEHTRLRKTVAKMFTARRVEQLRPRAQQIADRMLDGMEQAGPPTDVMEHLNTPFSLAGISELMGVPEEDWPKIAHWARRVISASHGRAVSERAKEEIGAYFDALATARTDDPRDDVVSAMAAAELDGELTRKELVAMAVLMEISGTNSVRFNSSNMVYLLLTHPEHLARLRAEPEVLPQAVEELLRYVPHRNAVGMARVATEDVPYGGITIRRGDTVYVSYVAASRDPERFEDPHRIDFDRTGNAHLAFGNGPHYCVGPWLARMECQVMIGSLIDRFPRLRLAVPPEQIAWRRGELIRGPEALPVTW</sequence>
<accession>A0ABT1PPJ5</accession>
<keyword evidence="2" id="KW-0560">Oxidoreductase</keyword>
<dbReference type="Gene3D" id="1.10.630.10">
    <property type="entry name" value="Cytochrome P450"/>
    <property type="match status" value="1"/>
</dbReference>
<dbReference type="InterPro" id="IPR036396">
    <property type="entry name" value="Cyt_P450_sf"/>
</dbReference>
<keyword evidence="2" id="KW-0479">Metal-binding</keyword>
<dbReference type="InterPro" id="IPR002397">
    <property type="entry name" value="Cyt_P450_B"/>
</dbReference>
<dbReference type="InterPro" id="IPR001128">
    <property type="entry name" value="Cyt_P450"/>
</dbReference>
<proteinExistence type="inferred from homology"/>
<dbReference type="RefSeq" id="WP_255918450.1">
    <property type="nucleotide sequence ID" value="NZ_JANFNG010000001.1"/>
</dbReference>
<evidence type="ECO:0000313" key="3">
    <source>
        <dbReference type="EMBL" id="MCQ4079608.1"/>
    </source>
</evidence>
<keyword evidence="2" id="KW-0408">Iron</keyword>
<dbReference type="PANTHER" id="PTHR46696">
    <property type="entry name" value="P450, PUTATIVE (EUROFUNG)-RELATED"/>
    <property type="match status" value="1"/>
</dbReference>
<dbReference type="Proteomes" id="UP001057702">
    <property type="component" value="Unassembled WGS sequence"/>
</dbReference>
<organism evidence="3 4">
    <name type="scientific">Streptomyces humicola</name>
    <dbReference type="NCBI Taxonomy" id="2953240"/>
    <lineage>
        <taxon>Bacteria</taxon>
        <taxon>Bacillati</taxon>
        <taxon>Actinomycetota</taxon>
        <taxon>Actinomycetes</taxon>
        <taxon>Kitasatosporales</taxon>
        <taxon>Streptomycetaceae</taxon>
        <taxon>Streptomyces</taxon>
    </lineage>
</organism>
<dbReference type="SUPFAM" id="SSF48264">
    <property type="entry name" value="Cytochrome P450"/>
    <property type="match status" value="1"/>
</dbReference>
<dbReference type="Pfam" id="PF00067">
    <property type="entry name" value="p450"/>
    <property type="match status" value="1"/>
</dbReference>
<dbReference type="PROSITE" id="PS00086">
    <property type="entry name" value="CYTOCHROME_P450"/>
    <property type="match status" value="1"/>
</dbReference>
<dbReference type="EMBL" id="JANFNG010000001">
    <property type="protein sequence ID" value="MCQ4079608.1"/>
    <property type="molecule type" value="Genomic_DNA"/>
</dbReference>